<proteinExistence type="predicted"/>
<feature type="region of interest" description="Disordered" evidence="1">
    <location>
        <begin position="1"/>
        <end position="67"/>
    </location>
</feature>
<reference evidence="2" key="1">
    <citation type="submission" date="2021-05" db="EMBL/GenBank/DDBJ databases">
        <authorList>
            <person name="Alioto T."/>
            <person name="Alioto T."/>
            <person name="Gomez Garrido J."/>
        </authorList>
    </citation>
    <scope>NUCLEOTIDE SEQUENCE</scope>
</reference>
<evidence type="ECO:0000313" key="2">
    <source>
        <dbReference type="EMBL" id="CAG6594915.1"/>
    </source>
</evidence>
<dbReference type="AlphaFoldDB" id="A0A8D8KQC1"/>
<feature type="compositionally biased region" description="Acidic residues" evidence="1">
    <location>
        <begin position="47"/>
        <end position="60"/>
    </location>
</feature>
<name>A0A8D8KQC1_CULPI</name>
<sequence length="372" mass="42285">MSLSEIDGNYNPLQPDSEGSYEEVEHLLEEEKEEEDDTGAIDYNPFSDDDEQEDLAEEDPQPVAECSKSKRPRCEKLFSFNAVFCQKLFRNQLRPKENSSTRVVGDSIEDVIECLWDTGKDLIKRQVVFQDNVPKWAVDEKPKFDNVGKFFLLQDMNARKTYGIENLTARLLQRWRDQSIKIFVFAYSLDVENKNQFNDVLKHLITPSKPDRAGANSMRDESALANELQEGHPHLEGHFSSWLLWASVIHAAPAHEQEGMKKAPNPPATISKYFRWVGVSEAARLEGVHRGMVVANTINSRNLRQIRELKMEFSTAMVVLQGAFKRLEVMEAEAEASSGIVSAMETVMQPEESELSQQLAAEVTNCFDDQHA</sequence>
<dbReference type="EMBL" id="HBUE01227122">
    <property type="protein sequence ID" value="CAG6542801.1"/>
    <property type="molecule type" value="Transcribed_RNA"/>
</dbReference>
<accession>A0A8D8KQC1</accession>
<feature type="compositionally biased region" description="Acidic residues" evidence="1">
    <location>
        <begin position="30"/>
        <end position="39"/>
    </location>
</feature>
<evidence type="ECO:0000256" key="1">
    <source>
        <dbReference type="SAM" id="MobiDB-lite"/>
    </source>
</evidence>
<protein>
    <submittedName>
        <fullName evidence="2">(northern house mosquito) hypothetical protein</fullName>
    </submittedName>
</protein>
<dbReference type="EMBL" id="HBUE01333875">
    <property type="protein sequence ID" value="CAG6594915.1"/>
    <property type="molecule type" value="Transcribed_RNA"/>
</dbReference>
<organism evidence="2">
    <name type="scientific">Culex pipiens</name>
    <name type="common">House mosquito</name>
    <dbReference type="NCBI Taxonomy" id="7175"/>
    <lineage>
        <taxon>Eukaryota</taxon>
        <taxon>Metazoa</taxon>
        <taxon>Ecdysozoa</taxon>
        <taxon>Arthropoda</taxon>
        <taxon>Hexapoda</taxon>
        <taxon>Insecta</taxon>
        <taxon>Pterygota</taxon>
        <taxon>Neoptera</taxon>
        <taxon>Endopterygota</taxon>
        <taxon>Diptera</taxon>
        <taxon>Nematocera</taxon>
        <taxon>Culicoidea</taxon>
        <taxon>Culicidae</taxon>
        <taxon>Culicinae</taxon>
        <taxon>Culicini</taxon>
        <taxon>Culex</taxon>
        <taxon>Culex</taxon>
    </lineage>
</organism>